<dbReference type="InterPro" id="IPR001995">
    <property type="entry name" value="Peptidase_A2_cat"/>
</dbReference>
<dbReference type="InterPro" id="IPR008042">
    <property type="entry name" value="Retrotrans_Pao"/>
</dbReference>
<proteinExistence type="predicted"/>
<dbReference type="GO" id="GO:0003676">
    <property type="term" value="F:nucleic acid binding"/>
    <property type="evidence" value="ECO:0007669"/>
    <property type="project" value="InterPro"/>
</dbReference>
<dbReference type="GO" id="GO:0006508">
    <property type="term" value="P:proteolysis"/>
    <property type="evidence" value="ECO:0007669"/>
    <property type="project" value="InterPro"/>
</dbReference>
<organism evidence="3 4">
    <name type="scientific">Pieris macdunnoughi</name>
    <dbReference type="NCBI Taxonomy" id="345717"/>
    <lineage>
        <taxon>Eukaryota</taxon>
        <taxon>Metazoa</taxon>
        <taxon>Ecdysozoa</taxon>
        <taxon>Arthropoda</taxon>
        <taxon>Hexapoda</taxon>
        <taxon>Insecta</taxon>
        <taxon>Pterygota</taxon>
        <taxon>Neoptera</taxon>
        <taxon>Endopterygota</taxon>
        <taxon>Lepidoptera</taxon>
        <taxon>Glossata</taxon>
        <taxon>Ditrysia</taxon>
        <taxon>Papilionoidea</taxon>
        <taxon>Pieridae</taxon>
        <taxon>Pierinae</taxon>
        <taxon>Pieris</taxon>
    </lineage>
</organism>
<feature type="domain" description="Peptidase A2" evidence="1">
    <location>
        <begin position="55"/>
        <end position="92"/>
    </location>
</feature>
<dbReference type="SUPFAM" id="SSF53098">
    <property type="entry name" value="Ribonuclease H-like"/>
    <property type="match status" value="1"/>
</dbReference>
<feature type="domain" description="Integrase catalytic" evidence="2">
    <location>
        <begin position="1012"/>
        <end position="1206"/>
    </location>
</feature>
<gene>
    <name evidence="3" type="ORF">PMACD_LOCUS13580</name>
</gene>
<evidence type="ECO:0000259" key="2">
    <source>
        <dbReference type="PROSITE" id="PS50994"/>
    </source>
</evidence>
<dbReference type="PROSITE" id="PS50175">
    <property type="entry name" value="ASP_PROT_RETROV"/>
    <property type="match status" value="1"/>
</dbReference>
<dbReference type="GO" id="GO:0071897">
    <property type="term" value="P:DNA biosynthetic process"/>
    <property type="evidence" value="ECO:0007669"/>
    <property type="project" value="UniProtKB-ARBA"/>
</dbReference>
<accession>A0A821WNK8</accession>
<name>A0A821WNK8_9NEOP</name>
<dbReference type="InterPro" id="IPR043502">
    <property type="entry name" value="DNA/RNA_pol_sf"/>
</dbReference>
<comment type="caution">
    <text evidence="3">The sequence shown here is derived from an EMBL/GenBank/DDBJ whole genome shotgun (WGS) entry which is preliminary data.</text>
</comment>
<dbReference type="GO" id="GO:0015074">
    <property type="term" value="P:DNA integration"/>
    <property type="evidence" value="ECO:0007669"/>
    <property type="project" value="InterPro"/>
</dbReference>
<dbReference type="InterPro" id="IPR012337">
    <property type="entry name" value="RNaseH-like_sf"/>
</dbReference>
<dbReference type="Pfam" id="PF18701">
    <property type="entry name" value="DUF5641"/>
    <property type="match status" value="1"/>
</dbReference>
<protein>
    <submittedName>
        <fullName evidence="3">Uncharacterized protein</fullName>
    </submittedName>
</protein>
<dbReference type="Gene3D" id="1.10.340.70">
    <property type="match status" value="1"/>
</dbReference>
<dbReference type="EMBL" id="CAJOBZ010000062">
    <property type="protein sequence ID" value="CAF4927794.1"/>
    <property type="molecule type" value="Genomic_DNA"/>
</dbReference>
<dbReference type="Proteomes" id="UP000663880">
    <property type="component" value="Unassembled WGS sequence"/>
</dbReference>
<sequence length="1326" mass="150664">MVSDSKISINETPVQNLLSISNISTHFMQQIVPKEVLLATAVIKAQAKNGQFYLLRALLDQGSQASFITESAVQLLGLRKTLNKSIISGLGGDKGVLASKYKVEVLVQSNHDHNFEMEVQAHVLLTITSLLPSTKIQKVDWPQLSSLNLADPHYSTPSKIYILLGADVYGDVIKVGLVRDPNGGLTAQYTALGWVLSGPTNLVNEEIAAQTQCHHNLILRIHTQTQIDDNELLKRFWQLDSDSDSDNTKIISEEETRCEEFYAKTTQRGETGRYVVRLPFKETDPQCKYGRSRDIAIKRLRIIEQRFKKNHELKARYSAVMQEYLDLGHMEHVTVKDKDPLESVYLPHHGVIREDKTTTKVRVVFDASCKGTNGISLNQTLMVGPKLQQDLRHIIMRWRMHPICLSADIVKMYRQVVVTDADADFQRLVWREDEESEIKDYRLIRVTFGTACAPYLAVKTLQQLAIAEHKECPDEAEKIITDYYVDDLLTGCETVEEGVRIYKEMNNILRKGGFELQKWVTNNKELAAKVVDDGGNQDGKIELKIDEIVKILGLIWDKESDSFHYSVQLPLLHDVYTKRKVISDIARLYDPLGWLSPCIVSAKLMIQKLWLAGIDWDEALPDDLLAQWLTYRSELNDVSKVIIPRWIGSKIDSFKELHGFCDASSVAYAAAVYLRCITEDGKIETHLVAAKTKVAPVKQVSIPRLELLYAVLLGRLLTEVAKVLNVESKNVHGWTDSTVVLAWLSKHPSNWTTFIGNRTSDILSKLDNTQWAHVQTQHNPADVASRGCAPLELVENSLWLHGPWWLQNYYIEYARPKSISTDLEERTIKTYLVKDTAIDVPIWDRFSSIQRMIRVLAFCRRFLKIKEVNQKLHKFESYLTSVELNEALDLSLKECQRRELEMENTQLKRLNCYQDDRGIIRAQGRINKAHLPDDTKQPIILPNKSNFTNLIVDDAHKRTLHGGPLLMLNFLRTKYWIIGAKSLVKRHVHKCVTCIRYNASTKNQLMGQLPSARVMPARAFLNSGVDFAGPINIRMSKGRGNKSYKGYISLFVCMVTKAIHLEVVSDLTADSFIAAFKRFLARRGHVSDIWSDNGTNFVGASKELRQIVDNASVATDVREWLGNQIVTWHFIPPHAPNFGGLWEAGVKSTKFHLKRIVGDSTLTFEEMTTVLSQIEACLNSRPLSILPGDTTDPSPLTPGHFLVGEPLVVIPEASYEQSNISTLKRWQLTQRMMQNFWRRWSNEYLTHCLQRYKLSKLTPEPQIGDVVLVKEDDYPPSILPPSRWWLGRIVTKHPGLDNIVRVVTLKCKGVLLKRAPSKLCVLPIAV</sequence>
<evidence type="ECO:0000313" key="4">
    <source>
        <dbReference type="Proteomes" id="UP000663880"/>
    </source>
</evidence>
<dbReference type="InterPro" id="IPR040676">
    <property type="entry name" value="DUF5641"/>
</dbReference>
<dbReference type="PANTHER" id="PTHR47331:SF1">
    <property type="entry name" value="GAG-LIKE PROTEIN"/>
    <property type="match status" value="1"/>
</dbReference>
<dbReference type="InterPro" id="IPR036397">
    <property type="entry name" value="RNaseH_sf"/>
</dbReference>
<dbReference type="Pfam" id="PF17921">
    <property type="entry name" value="Integrase_H2C2"/>
    <property type="match status" value="1"/>
</dbReference>
<evidence type="ECO:0000259" key="1">
    <source>
        <dbReference type="PROSITE" id="PS50175"/>
    </source>
</evidence>
<dbReference type="Pfam" id="PF05380">
    <property type="entry name" value="Peptidase_A17"/>
    <property type="match status" value="1"/>
</dbReference>
<dbReference type="GO" id="GO:0004190">
    <property type="term" value="F:aspartic-type endopeptidase activity"/>
    <property type="evidence" value="ECO:0007669"/>
    <property type="project" value="InterPro"/>
</dbReference>
<dbReference type="InterPro" id="IPR000477">
    <property type="entry name" value="RT_dom"/>
</dbReference>
<keyword evidence="4" id="KW-1185">Reference proteome</keyword>
<dbReference type="PROSITE" id="PS50994">
    <property type="entry name" value="INTEGRASE"/>
    <property type="match status" value="1"/>
</dbReference>
<evidence type="ECO:0000313" key="3">
    <source>
        <dbReference type="EMBL" id="CAF4927794.1"/>
    </source>
</evidence>
<dbReference type="Gene3D" id="3.30.420.10">
    <property type="entry name" value="Ribonuclease H-like superfamily/Ribonuclease H"/>
    <property type="match status" value="1"/>
</dbReference>
<dbReference type="Pfam" id="PF00078">
    <property type="entry name" value="RVT_1"/>
    <property type="match status" value="1"/>
</dbReference>
<dbReference type="GO" id="GO:0042575">
    <property type="term" value="C:DNA polymerase complex"/>
    <property type="evidence" value="ECO:0007669"/>
    <property type="project" value="UniProtKB-ARBA"/>
</dbReference>
<dbReference type="InterPro" id="IPR041588">
    <property type="entry name" value="Integrase_H2C2"/>
</dbReference>
<dbReference type="OrthoDB" id="8033604at2759"/>
<dbReference type="PANTHER" id="PTHR47331">
    <property type="entry name" value="PHD-TYPE DOMAIN-CONTAINING PROTEIN"/>
    <property type="match status" value="1"/>
</dbReference>
<reference evidence="3" key="1">
    <citation type="submission" date="2021-02" db="EMBL/GenBank/DDBJ databases">
        <authorList>
            <person name="Steward A R."/>
        </authorList>
    </citation>
    <scope>NUCLEOTIDE SEQUENCE</scope>
</reference>
<dbReference type="InterPro" id="IPR001584">
    <property type="entry name" value="Integrase_cat-core"/>
</dbReference>
<dbReference type="CDD" id="cd01644">
    <property type="entry name" value="RT_pepA17"/>
    <property type="match status" value="1"/>
</dbReference>
<dbReference type="SUPFAM" id="SSF56672">
    <property type="entry name" value="DNA/RNA polymerases"/>
    <property type="match status" value="1"/>
</dbReference>